<keyword evidence="1" id="KW-0812">Transmembrane</keyword>
<dbReference type="Proteomes" id="UP000255124">
    <property type="component" value="Unassembled WGS sequence"/>
</dbReference>
<accession>A0A380WUL2</accession>
<organism evidence="2 3">
    <name type="scientific">Anaerococcus octavius</name>
    <dbReference type="NCBI Taxonomy" id="54007"/>
    <lineage>
        <taxon>Bacteria</taxon>
        <taxon>Bacillati</taxon>
        <taxon>Bacillota</taxon>
        <taxon>Tissierellia</taxon>
        <taxon>Tissierellales</taxon>
        <taxon>Peptoniphilaceae</taxon>
        <taxon>Anaerococcus</taxon>
    </lineage>
</organism>
<protein>
    <submittedName>
        <fullName evidence="2">Uncharacterized protein</fullName>
    </submittedName>
</protein>
<dbReference type="EMBL" id="UFTA01000002">
    <property type="protein sequence ID" value="SUU92646.1"/>
    <property type="molecule type" value="Genomic_DNA"/>
</dbReference>
<reference evidence="2 3" key="1">
    <citation type="submission" date="2018-06" db="EMBL/GenBank/DDBJ databases">
        <authorList>
            <consortium name="Pathogen Informatics"/>
            <person name="Doyle S."/>
        </authorList>
    </citation>
    <scope>NUCLEOTIDE SEQUENCE [LARGE SCALE GENOMIC DNA]</scope>
    <source>
        <strain evidence="2 3">NCTC9810</strain>
    </source>
</reference>
<name>A0A380WUL2_9FIRM</name>
<keyword evidence="1" id="KW-0472">Membrane</keyword>
<feature type="transmembrane region" description="Helical" evidence="1">
    <location>
        <begin position="7"/>
        <end position="28"/>
    </location>
</feature>
<evidence type="ECO:0000256" key="1">
    <source>
        <dbReference type="SAM" id="Phobius"/>
    </source>
</evidence>
<evidence type="ECO:0000313" key="3">
    <source>
        <dbReference type="Proteomes" id="UP000255124"/>
    </source>
</evidence>
<gene>
    <name evidence="2" type="ORF">NCTC9810_00982</name>
</gene>
<dbReference type="AlphaFoldDB" id="A0A380WUL2"/>
<proteinExistence type="predicted"/>
<evidence type="ECO:0000313" key="2">
    <source>
        <dbReference type="EMBL" id="SUU92646.1"/>
    </source>
</evidence>
<sequence>MKNNKTLLKIFAIVIAVAMIAPIIYSAYASFAGL</sequence>
<keyword evidence="1" id="KW-1133">Transmembrane helix</keyword>